<dbReference type="NCBIfam" id="TIGR03907">
    <property type="entry name" value="QH_beta"/>
    <property type="match status" value="1"/>
</dbReference>
<keyword evidence="3" id="KW-1185">Reference proteome</keyword>
<sequence>MASKNSIALASGLALLAGGWALPTLADTAGKALQKDHEYMAITNYPNNLHVIDLKDDSVYKTCQMPDRFGPGTLFISPDKTRAYVLNNGYRDIYGVELDTCKTVFRARLAQKAGEDARSMFAFTVSADGKEIYAVANPMQRGIDHYVVGEPRLQVYSTDAGLDAKPIRSFPAPRQSYVMQAADDGSLYMAGPDIYKIDVQTGERSVAIPSRNWNRPLYSPPDVLYFWPHQQSTRDFTLLYTAARFADEKQDMDSAEYLFGYFNINLATGKTETRDFGPLTELYFTGMRSPKDPNLMYGVLNRLAKYDVAQQKLIKAQELEHTYYCIAFNHAGDKLYLAGTFNDISIHDVDSLEKIGSIKLPGGDMAAATTQVFVR</sequence>
<name>A0A7U7ESA4_9GAMM</name>
<dbReference type="EMBL" id="CAJFCI010000084">
    <property type="protein sequence ID" value="CAD5110264.1"/>
    <property type="molecule type" value="Genomic_DNA"/>
</dbReference>
<evidence type="ECO:0000313" key="2">
    <source>
        <dbReference type="EMBL" id="CAD5110264.1"/>
    </source>
</evidence>
<comment type="caution">
    <text evidence="2">The sequence shown here is derived from an EMBL/GenBank/DDBJ whole genome shotgun (WGS) entry which is preliminary data.</text>
</comment>
<proteinExistence type="predicted"/>
<dbReference type="AlphaFoldDB" id="A0A7U7ESA4"/>
<dbReference type="InterPro" id="IPR015943">
    <property type="entry name" value="WD40/YVTN_repeat-like_dom_sf"/>
</dbReference>
<gene>
    <name evidence="2" type="ORF">PSEWESI4_04583</name>
</gene>
<dbReference type="PANTHER" id="PTHR47197:SF3">
    <property type="entry name" value="DIHYDRO-HEME D1 DEHYDROGENASE"/>
    <property type="match status" value="1"/>
</dbReference>
<dbReference type="InterPro" id="IPR011044">
    <property type="entry name" value="Quino_amine_DH_bsu"/>
</dbReference>
<evidence type="ECO:0000256" key="1">
    <source>
        <dbReference type="SAM" id="SignalP"/>
    </source>
</evidence>
<dbReference type="PANTHER" id="PTHR47197">
    <property type="entry name" value="PROTEIN NIRF"/>
    <property type="match status" value="1"/>
</dbReference>
<feature type="signal peptide" evidence="1">
    <location>
        <begin position="1"/>
        <end position="26"/>
    </location>
</feature>
<evidence type="ECO:0008006" key="4">
    <source>
        <dbReference type="Google" id="ProtNLM"/>
    </source>
</evidence>
<dbReference type="SUPFAM" id="SSF50969">
    <property type="entry name" value="YVTN repeat-like/Quinoprotein amine dehydrogenase"/>
    <property type="match status" value="1"/>
</dbReference>
<dbReference type="Proteomes" id="UP000583387">
    <property type="component" value="Unassembled WGS sequence"/>
</dbReference>
<feature type="chain" id="PRO_5031062924" description="Quinohemoprotein amine dehydrogenase subunit beta" evidence="1">
    <location>
        <begin position="27"/>
        <end position="375"/>
    </location>
</feature>
<evidence type="ECO:0000313" key="3">
    <source>
        <dbReference type="Proteomes" id="UP000583387"/>
    </source>
</evidence>
<dbReference type="RefSeq" id="WP_187673576.1">
    <property type="nucleotide sequence ID" value="NZ_CAJFCI010000084.1"/>
</dbReference>
<dbReference type="Gene3D" id="2.130.10.10">
    <property type="entry name" value="YVTN repeat-like/Quinoprotein amine dehydrogenase"/>
    <property type="match status" value="1"/>
</dbReference>
<dbReference type="InterPro" id="IPR051200">
    <property type="entry name" value="Host-pathogen_enzymatic-act"/>
</dbReference>
<protein>
    <recommendedName>
        <fullName evidence="4">Quinohemoprotein amine dehydrogenase subunit beta</fullName>
    </recommendedName>
</protein>
<dbReference type="InterPro" id="IPR023879">
    <property type="entry name" value="QH-AmDH_bsu"/>
</dbReference>
<organism evidence="2 3">
    <name type="scientific">Zestomonas carbonaria</name>
    <dbReference type="NCBI Taxonomy" id="2762745"/>
    <lineage>
        <taxon>Bacteria</taxon>
        <taxon>Pseudomonadati</taxon>
        <taxon>Pseudomonadota</taxon>
        <taxon>Gammaproteobacteria</taxon>
        <taxon>Pseudomonadales</taxon>
        <taxon>Pseudomonadaceae</taxon>
        <taxon>Zestomonas</taxon>
    </lineage>
</organism>
<keyword evidence="1" id="KW-0732">Signal</keyword>
<accession>A0A7U7ESA4</accession>
<reference evidence="2 3" key="1">
    <citation type="submission" date="2020-08" db="EMBL/GenBank/DDBJ databases">
        <authorList>
            <person name="Criscuolo A."/>
        </authorList>
    </citation>
    <scope>NUCLEOTIDE SEQUENCE [LARGE SCALE GENOMIC DNA]</scope>
    <source>
        <strain evidence="2">CIP111764</strain>
    </source>
</reference>